<dbReference type="EMBL" id="JAFBFI010000002">
    <property type="protein sequence ID" value="MBM7691401.1"/>
    <property type="molecule type" value="Genomic_DNA"/>
</dbReference>
<accession>A0ABS2QE11</accession>
<sequence length="84" mass="9820">MDEKYLEATECGKKLNARPFIQTKWRNTFQDTKVHWRLVGMRFPEGDSELVLKNNSDLPFTEIEILVDDVLKTYESLKGNAEVE</sequence>
<dbReference type="RefSeq" id="WP_377337078.1">
    <property type="nucleotide sequence ID" value="NZ_JAFBFI010000002.1"/>
</dbReference>
<proteinExistence type="predicted"/>
<comment type="caution">
    <text evidence="1">The sequence shown here is derived from an EMBL/GenBank/DDBJ whole genome shotgun (WGS) entry which is preliminary data.</text>
</comment>
<reference evidence="1 2" key="1">
    <citation type="submission" date="2021-01" db="EMBL/GenBank/DDBJ databases">
        <title>Genomic Encyclopedia of Type Strains, Phase IV (KMG-IV): sequencing the most valuable type-strain genomes for metagenomic binning, comparative biology and taxonomic classification.</title>
        <authorList>
            <person name="Goeker M."/>
        </authorList>
    </citation>
    <scope>NUCLEOTIDE SEQUENCE [LARGE SCALE GENOMIC DNA]</scope>
    <source>
        <strain evidence="1 2">DSM 105482</strain>
    </source>
</reference>
<organism evidence="1 2">
    <name type="scientific">Peribacillus deserti</name>
    <dbReference type="NCBI Taxonomy" id="673318"/>
    <lineage>
        <taxon>Bacteria</taxon>
        <taxon>Bacillati</taxon>
        <taxon>Bacillota</taxon>
        <taxon>Bacilli</taxon>
        <taxon>Bacillales</taxon>
        <taxon>Bacillaceae</taxon>
        <taxon>Peribacillus</taxon>
    </lineage>
</organism>
<evidence type="ECO:0000313" key="2">
    <source>
        <dbReference type="Proteomes" id="UP000823486"/>
    </source>
</evidence>
<gene>
    <name evidence="1" type="ORF">JOC77_000806</name>
</gene>
<protein>
    <submittedName>
        <fullName evidence="1">Uncharacterized protein</fullName>
    </submittedName>
</protein>
<evidence type="ECO:0000313" key="1">
    <source>
        <dbReference type="EMBL" id="MBM7691401.1"/>
    </source>
</evidence>
<dbReference type="Proteomes" id="UP000823486">
    <property type="component" value="Unassembled WGS sequence"/>
</dbReference>
<name>A0ABS2QE11_9BACI</name>
<keyword evidence="2" id="KW-1185">Reference proteome</keyword>